<keyword evidence="4 10" id="KW-1133">Transmembrane helix</keyword>
<sequence length="691" mass="78205">MVFSQPGDWNIGVIIPAHEFSEKSMCSRIPRRLTNLKKIEAIKFAVDEINKRKDILPNTTLGFYILDDCSKDTTAMVRALQFTQSSKLNKEQPNELSSYDVIGVIGAESSRNTVQIADLLSLFKIPVISYVSTSPLLSDKDTYPFFSRIVPSDSLQVSVLMDIIIKFNWNYVSIVYEDGSYGNEIYQAFKKLMNQNKKCLAVSRVVRGELTPDKAERIVKDLKSADGARAVVLVLITSDAVKIFKTVKRLGCSNHFTWLGTDGWGSNINDYKDVEDVALGSLTIGFHGVFVERLDNHIKHLTPANATYNPWFDAFFERNFDCKFGPIGNETKCDRWKNLSEGYAPSFMPGFVMDAVYAFAYSLEKSLQNCKDADIKDCIKGRRFLNVIRNTSFEGDNGMVGFDEFGDGKSTYAIRTLRETNGGYQLAVIGVWDTGKRLFTYFNTKNITWKSGFSNGDNPPRSQCSKDCPPGFAAILTKPQCCWYCQRCRNNERSVMIDQKLVCEVCPVFSWPDNSKTRCAPIKISKISYNNAIGISIMIVVIIMITGTMTCIVLYSKTNNLKSRNRELVFLIASGILASNIVSATFLISPSESSCNFILFGFHLSFTLVYSPFLLKAYKIHHADKKVPVLGEETPPTPVRNVVYYCFVVCIEVSRFQNFSGFYGERRGCYIRMTRFYLVFFFINLKYHMIC</sequence>
<name>V3ZSR6_LOTGI</name>
<evidence type="ECO:0000256" key="6">
    <source>
        <dbReference type="ARBA" id="ARBA00023136"/>
    </source>
</evidence>
<dbReference type="PANTHER" id="PTHR24060">
    <property type="entry name" value="METABOTROPIC GLUTAMATE RECEPTOR"/>
    <property type="match status" value="1"/>
</dbReference>
<feature type="transmembrane region" description="Helical" evidence="10">
    <location>
        <begin position="568"/>
        <end position="591"/>
    </location>
</feature>
<evidence type="ECO:0000256" key="10">
    <source>
        <dbReference type="SAM" id="Phobius"/>
    </source>
</evidence>
<evidence type="ECO:0000313" key="12">
    <source>
        <dbReference type="EMBL" id="ESO83931.1"/>
    </source>
</evidence>
<dbReference type="STRING" id="225164.V3ZSR6"/>
<keyword evidence="2" id="KW-1003">Cell membrane</keyword>
<dbReference type="Pfam" id="PF00003">
    <property type="entry name" value="7tm_3"/>
    <property type="match status" value="1"/>
</dbReference>
<dbReference type="InterPro" id="IPR017978">
    <property type="entry name" value="GPCR_3_C"/>
</dbReference>
<feature type="transmembrane region" description="Helical" evidence="10">
    <location>
        <begin position="532"/>
        <end position="556"/>
    </location>
</feature>
<evidence type="ECO:0000256" key="3">
    <source>
        <dbReference type="ARBA" id="ARBA00022692"/>
    </source>
</evidence>
<evidence type="ECO:0000256" key="4">
    <source>
        <dbReference type="ARBA" id="ARBA00022989"/>
    </source>
</evidence>
<keyword evidence="5" id="KW-0297">G-protein coupled receptor</keyword>
<dbReference type="Proteomes" id="UP000030746">
    <property type="component" value="Unassembled WGS sequence"/>
</dbReference>
<evidence type="ECO:0000313" key="13">
    <source>
        <dbReference type="Proteomes" id="UP000030746"/>
    </source>
</evidence>
<evidence type="ECO:0000256" key="2">
    <source>
        <dbReference type="ARBA" id="ARBA00022475"/>
    </source>
</evidence>
<evidence type="ECO:0000259" key="11">
    <source>
        <dbReference type="PROSITE" id="PS50259"/>
    </source>
</evidence>
<dbReference type="PRINTS" id="PR00248">
    <property type="entry name" value="GPCRMGR"/>
</dbReference>
<evidence type="ECO:0000256" key="9">
    <source>
        <dbReference type="ARBA" id="ARBA00023224"/>
    </source>
</evidence>
<evidence type="ECO:0000256" key="7">
    <source>
        <dbReference type="ARBA" id="ARBA00023170"/>
    </source>
</evidence>
<proteinExistence type="predicted"/>
<evidence type="ECO:0000256" key="1">
    <source>
        <dbReference type="ARBA" id="ARBA00004651"/>
    </source>
</evidence>
<dbReference type="InterPro" id="IPR050726">
    <property type="entry name" value="mGluR"/>
</dbReference>
<evidence type="ECO:0000256" key="8">
    <source>
        <dbReference type="ARBA" id="ARBA00023180"/>
    </source>
</evidence>
<feature type="domain" description="G-protein coupled receptors family 3 profile" evidence="11">
    <location>
        <begin position="530"/>
        <end position="623"/>
    </location>
</feature>
<keyword evidence="3 10" id="KW-0812">Transmembrane</keyword>
<dbReference type="Gene3D" id="3.40.50.2300">
    <property type="match status" value="2"/>
</dbReference>
<keyword evidence="13" id="KW-1185">Reference proteome</keyword>
<comment type="subcellular location">
    <subcellularLocation>
        <location evidence="1">Cell membrane</location>
        <topology evidence="1">Multi-pass membrane protein</topology>
    </subcellularLocation>
</comment>
<gene>
    <name evidence="12" type="ORF">LOTGIDRAFT_107939</name>
</gene>
<dbReference type="InterPro" id="IPR038550">
    <property type="entry name" value="GPCR_3_9-Cys_sf"/>
</dbReference>
<dbReference type="Gene3D" id="2.10.50.30">
    <property type="entry name" value="GPCR, family 3, nine cysteines domain"/>
    <property type="match status" value="1"/>
</dbReference>
<dbReference type="InterPro" id="IPR001828">
    <property type="entry name" value="ANF_lig-bd_rcpt"/>
</dbReference>
<dbReference type="GO" id="GO:0004930">
    <property type="term" value="F:G protein-coupled receptor activity"/>
    <property type="evidence" value="ECO:0007669"/>
    <property type="project" value="UniProtKB-KW"/>
</dbReference>
<dbReference type="SUPFAM" id="SSF53822">
    <property type="entry name" value="Periplasmic binding protein-like I"/>
    <property type="match status" value="1"/>
</dbReference>
<keyword evidence="8" id="KW-0325">Glycoprotein</keyword>
<dbReference type="RefSeq" id="XP_009065060.1">
    <property type="nucleotide sequence ID" value="XM_009066812.1"/>
</dbReference>
<evidence type="ECO:0000256" key="5">
    <source>
        <dbReference type="ARBA" id="ARBA00023040"/>
    </source>
</evidence>
<organism evidence="12 13">
    <name type="scientific">Lottia gigantea</name>
    <name type="common">Giant owl limpet</name>
    <dbReference type="NCBI Taxonomy" id="225164"/>
    <lineage>
        <taxon>Eukaryota</taxon>
        <taxon>Metazoa</taxon>
        <taxon>Spiralia</taxon>
        <taxon>Lophotrochozoa</taxon>
        <taxon>Mollusca</taxon>
        <taxon>Gastropoda</taxon>
        <taxon>Patellogastropoda</taxon>
        <taxon>Lottioidea</taxon>
        <taxon>Lottiidae</taxon>
        <taxon>Lottia</taxon>
    </lineage>
</organism>
<dbReference type="PROSITE" id="PS50259">
    <property type="entry name" value="G_PROTEIN_RECEP_F3_4"/>
    <property type="match status" value="1"/>
</dbReference>
<dbReference type="KEGG" id="lgi:LOTGIDRAFT_107939"/>
<keyword evidence="7" id="KW-0675">Receptor</keyword>
<dbReference type="AlphaFoldDB" id="V3ZSR6"/>
<dbReference type="Pfam" id="PF01094">
    <property type="entry name" value="ANF_receptor"/>
    <property type="match status" value="1"/>
</dbReference>
<dbReference type="EMBL" id="KB203566">
    <property type="protein sequence ID" value="ESO83931.1"/>
    <property type="molecule type" value="Genomic_DNA"/>
</dbReference>
<dbReference type="CDD" id="cd06362">
    <property type="entry name" value="PBP1_mGluR"/>
    <property type="match status" value="1"/>
</dbReference>
<dbReference type="CTD" id="20230288"/>
<dbReference type="OMA" id="FWKEADK"/>
<dbReference type="InterPro" id="IPR028082">
    <property type="entry name" value="Peripla_BP_I"/>
</dbReference>
<feature type="transmembrane region" description="Helical" evidence="10">
    <location>
        <begin position="597"/>
        <end position="615"/>
    </location>
</feature>
<keyword evidence="6 10" id="KW-0472">Membrane</keyword>
<dbReference type="HOGENOM" id="CLU_005389_0_0_1"/>
<accession>V3ZSR6</accession>
<dbReference type="FunFam" id="3.40.50.2300:FF:000145">
    <property type="entry name" value="Glutamate receptor, metabotropic"/>
    <property type="match status" value="1"/>
</dbReference>
<dbReference type="OrthoDB" id="425344at2759"/>
<reference evidence="12 13" key="1">
    <citation type="journal article" date="2013" name="Nature">
        <title>Insights into bilaterian evolution from three spiralian genomes.</title>
        <authorList>
            <person name="Simakov O."/>
            <person name="Marletaz F."/>
            <person name="Cho S.J."/>
            <person name="Edsinger-Gonzales E."/>
            <person name="Havlak P."/>
            <person name="Hellsten U."/>
            <person name="Kuo D.H."/>
            <person name="Larsson T."/>
            <person name="Lv J."/>
            <person name="Arendt D."/>
            <person name="Savage R."/>
            <person name="Osoegawa K."/>
            <person name="de Jong P."/>
            <person name="Grimwood J."/>
            <person name="Chapman J.A."/>
            <person name="Shapiro H."/>
            <person name="Aerts A."/>
            <person name="Otillar R.P."/>
            <person name="Terry A.Y."/>
            <person name="Boore J.L."/>
            <person name="Grigoriev I.V."/>
            <person name="Lindberg D.R."/>
            <person name="Seaver E.C."/>
            <person name="Weisblat D.A."/>
            <person name="Putnam N.H."/>
            <person name="Rokhsar D.S."/>
        </authorList>
    </citation>
    <scope>NUCLEOTIDE SEQUENCE [LARGE SCALE GENOMIC DNA]</scope>
</reference>
<protein>
    <recommendedName>
        <fullName evidence="11">G-protein coupled receptors family 3 profile domain-containing protein</fullName>
    </recommendedName>
</protein>
<dbReference type="GeneID" id="20230288"/>
<dbReference type="GO" id="GO:0005886">
    <property type="term" value="C:plasma membrane"/>
    <property type="evidence" value="ECO:0007669"/>
    <property type="project" value="UniProtKB-SubCell"/>
</dbReference>
<keyword evidence="9" id="KW-0807">Transducer</keyword>
<dbReference type="InterPro" id="IPR000337">
    <property type="entry name" value="GPCR_3"/>
</dbReference>